<evidence type="ECO:0000313" key="3">
    <source>
        <dbReference type="Proteomes" id="UP000887567"/>
    </source>
</evidence>
<evidence type="ECO:0000256" key="1">
    <source>
        <dbReference type="SAM" id="MobiDB-lite"/>
    </source>
</evidence>
<dbReference type="OMA" id="SHIRTCI"/>
<dbReference type="SUPFAM" id="SSF47095">
    <property type="entry name" value="HMG-box"/>
    <property type="match status" value="1"/>
</dbReference>
<name>A0A913YKN2_EXADI</name>
<sequence length="308" mass="35652">MPLSLDEEKSKMLLQFWKDGMTSTKSSCEELIENAAQASGLSETQVKNWIGNERKRLGLCRKRGPRPQKEGNKVPCKTRKKSAYQLFKSDFLKSDTARQLRKGFSDGEVQRRGNAVWRNIGVGERQRWEELAEEENMNPPQKEETKISRAKKLSSHIRTCIDQLDQLGYPSMWLGLINGVPERHISVKIKEMAEDETITNYVLSAIVKITAKEKMAAESHIEGDKGQSKKSKKRAKKKRRKQILLLKTPMLWRRVDTVLSMTPLLPVPVLCRSPKLWLVLCCYWTKKDKRLWQRERRSPIASRFMEGP</sequence>
<dbReference type="Gene3D" id="1.10.10.60">
    <property type="entry name" value="Homeodomain-like"/>
    <property type="match status" value="1"/>
</dbReference>
<dbReference type="Gene3D" id="1.10.30.10">
    <property type="entry name" value="High mobility group box domain"/>
    <property type="match status" value="1"/>
</dbReference>
<dbReference type="RefSeq" id="XP_028515990.1">
    <property type="nucleotide sequence ID" value="XM_028660189.1"/>
</dbReference>
<keyword evidence="3" id="KW-1185">Reference proteome</keyword>
<dbReference type="AlphaFoldDB" id="A0A913YKN2"/>
<dbReference type="KEGG" id="epa:114575405"/>
<protein>
    <recommendedName>
        <fullName evidence="4">Homeobox domain-containing protein</fullName>
    </recommendedName>
</protein>
<feature type="compositionally biased region" description="Basic residues" evidence="1">
    <location>
        <begin position="228"/>
        <end position="239"/>
    </location>
</feature>
<feature type="compositionally biased region" description="Basic and acidic residues" evidence="1">
    <location>
        <begin position="217"/>
        <end position="227"/>
    </location>
</feature>
<feature type="region of interest" description="Disordered" evidence="1">
    <location>
        <begin position="217"/>
        <end position="239"/>
    </location>
</feature>
<proteinExistence type="predicted"/>
<evidence type="ECO:0000313" key="2">
    <source>
        <dbReference type="EnsemblMetazoa" id="XP_028515990.1"/>
    </source>
</evidence>
<dbReference type="InterPro" id="IPR036910">
    <property type="entry name" value="HMG_box_dom_sf"/>
</dbReference>
<accession>A0A913YKN2</accession>
<evidence type="ECO:0008006" key="4">
    <source>
        <dbReference type="Google" id="ProtNLM"/>
    </source>
</evidence>
<dbReference type="OrthoDB" id="5967903at2759"/>
<organism evidence="2 3">
    <name type="scientific">Exaiptasia diaphana</name>
    <name type="common">Tropical sea anemone</name>
    <name type="synonym">Aiptasia pulchella</name>
    <dbReference type="NCBI Taxonomy" id="2652724"/>
    <lineage>
        <taxon>Eukaryota</taxon>
        <taxon>Metazoa</taxon>
        <taxon>Cnidaria</taxon>
        <taxon>Anthozoa</taxon>
        <taxon>Hexacorallia</taxon>
        <taxon>Actiniaria</taxon>
        <taxon>Aiptasiidae</taxon>
        <taxon>Exaiptasia</taxon>
    </lineage>
</organism>
<dbReference type="Proteomes" id="UP000887567">
    <property type="component" value="Unplaced"/>
</dbReference>
<reference evidence="2" key="1">
    <citation type="submission" date="2022-11" db="UniProtKB">
        <authorList>
            <consortium name="EnsemblMetazoa"/>
        </authorList>
    </citation>
    <scope>IDENTIFICATION</scope>
</reference>
<dbReference type="EnsemblMetazoa" id="XM_028660189.1">
    <property type="protein sequence ID" value="XP_028515990.1"/>
    <property type="gene ID" value="LOC114575405"/>
</dbReference>
<dbReference type="GeneID" id="114575405"/>